<evidence type="ECO:0000313" key="3">
    <source>
        <dbReference type="Proteomes" id="UP001140949"/>
    </source>
</evidence>
<reference evidence="2" key="1">
    <citation type="journal article" date="2023" name="GigaByte">
        <title>Genome assembly of the bearded iris, Iris pallida Lam.</title>
        <authorList>
            <person name="Bruccoleri R.E."/>
            <person name="Oakeley E.J."/>
            <person name="Faust A.M.E."/>
            <person name="Altorfer M."/>
            <person name="Dessus-Babus S."/>
            <person name="Burckhardt D."/>
            <person name="Oertli M."/>
            <person name="Naumann U."/>
            <person name="Petersen F."/>
            <person name="Wong J."/>
        </authorList>
    </citation>
    <scope>NUCLEOTIDE SEQUENCE</scope>
    <source>
        <strain evidence="2">GSM-AAB239-AS_SAM_17_03QT</strain>
    </source>
</reference>
<gene>
    <name evidence="2" type="ORF">M6B38_132130</name>
</gene>
<reference evidence="2" key="2">
    <citation type="submission" date="2023-04" db="EMBL/GenBank/DDBJ databases">
        <authorList>
            <person name="Bruccoleri R.E."/>
            <person name="Oakeley E.J."/>
            <person name="Faust A.-M."/>
            <person name="Dessus-Babus S."/>
            <person name="Altorfer M."/>
            <person name="Burckhardt D."/>
            <person name="Oertli M."/>
            <person name="Naumann U."/>
            <person name="Petersen F."/>
            <person name="Wong J."/>
        </authorList>
    </citation>
    <scope>NUCLEOTIDE SEQUENCE</scope>
    <source>
        <strain evidence="2">GSM-AAB239-AS_SAM_17_03QT</strain>
        <tissue evidence="2">Leaf</tissue>
    </source>
</reference>
<feature type="compositionally biased region" description="Pro residues" evidence="1">
    <location>
        <begin position="22"/>
        <end position="38"/>
    </location>
</feature>
<dbReference type="EMBL" id="JANAVB010026822">
    <property type="protein sequence ID" value="KAJ6818859.1"/>
    <property type="molecule type" value="Genomic_DNA"/>
</dbReference>
<dbReference type="Proteomes" id="UP001140949">
    <property type="component" value="Unassembled WGS sequence"/>
</dbReference>
<accession>A0AAX6FR42</accession>
<protein>
    <submittedName>
        <fullName evidence="2">Pollen-specific leucine-rich repeat extensin-like protein 4</fullName>
    </submittedName>
</protein>
<feature type="compositionally biased region" description="Pro residues" evidence="1">
    <location>
        <begin position="50"/>
        <end position="66"/>
    </location>
</feature>
<comment type="caution">
    <text evidence="2">The sequence shown here is derived from an EMBL/GenBank/DDBJ whole genome shotgun (WGS) entry which is preliminary data.</text>
</comment>
<feature type="compositionally biased region" description="Low complexity" evidence="1">
    <location>
        <begin position="39"/>
        <end position="49"/>
    </location>
</feature>
<feature type="compositionally biased region" description="Low complexity" evidence="1">
    <location>
        <begin position="109"/>
        <end position="120"/>
    </location>
</feature>
<proteinExistence type="predicted"/>
<name>A0AAX6FR42_IRIPA</name>
<organism evidence="2 3">
    <name type="scientific">Iris pallida</name>
    <name type="common">Sweet iris</name>
    <dbReference type="NCBI Taxonomy" id="29817"/>
    <lineage>
        <taxon>Eukaryota</taxon>
        <taxon>Viridiplantae</taxon>
        <taxon>Streptophyta</taxon>
        <taxon>Embryophyta</taxon>
        <taxon>Tracheophyta</taxon>
        <taxon>Spermatophyta</taxon>
        <taxon>Magnoliopsida</taxon>
        <taxon>Liliopsida</taxon>
        <taxon>Asparagales</taxon>
        <taxon>Iridaceae</taxon>
        <taxon>Iridoideae</taxon>
        <taxon>Irideae</taxon>
        <taxon>Iris</taxon>
    </lineage>
</organism>
<dbReference type="AlphaFoldDB" id="A0AAX6FR42"/>
<evidence type="ECO:0000313" key="2">
    <source>
        <dbReference type="EMBL" id="KAJ6818859.1"/>
    </source>
</evidence>
<evidence type="ECO:0000256" key="1">
    <source>
        <dbReference type="SAM" id="MobiDB-lite"/>
    </source>
</evidence>
<sequence>MCFHPPIILLSSGSRPPARITTPPPPPSDPRPHPPPSLFPASSPPQHQNTPPPPPSDPRPHPPPSLFPAFSPPHHQNTPSPRLPLAAGSGRQPRNSRAPQPMPVPTGVSLASSSRRALSLPAQPIADRRAPASASYPGQRVCARPVESLRSRRRTSPPSAVQRAPQRRQSSSAPGEPLVPPSERILGDAALTNPGSVVIPRLLVR</sequence>
<feature type="region of interest" description="Disordered" evidence="1">
    <location>
        <begin position="1"/>
        <end position="188"/>
    </location>
</feature>
<keyword evidence="3" id="KW-1185">Reference proteome</keyword>